<dbReference type="Proteomes" id="UP000886595">
    <property type="component" value="Unassembled WGS sequence"/>
</dbReference>
<dbReference type="AlphaFoldDB" id="A0A8X7P766"/>
<proteinExistence type="predicted"/>
<organism evidence="2 3">
    <name type="scientific">Brassica carinata</name>
    <name type="common">Ethiopian mustard</name>
    <name type="synonym">Abyssinian cabbage</name>
    <dbReference type="NCBI Taxonomy" id="52824"/>
    <lineage>
        <taxon>Eukaryota</taxon>
        <taxon>Viridiplantae</taxon>
        <taxon>Streptophyta</taxon>
        <taxon>Embryophyta</taxon>
        <taxon>Tracheophyta</taxon>
        <taxon>Spermatophyta</taxon>
        <taxon>Magnoliopsida</taxon>
        <taxon>eudicotyledons</taxon>
        <taxon>Gunneridae</taxon>
        <taxon>Pentapetalae</taxon>
        <taxon>rosids</taxon>
        <taxon>malvids</taxon>
        <taxon>Brassicales</taxon>
        <taxon>Brassicaceae</taxon>
        <taxon>Brassiceae</taxon>
        <taxon>Brassica</taxon>
    </lineage>
</organism>
<accession>A0A8X7P766</accession>
<comment type="caution">
    <text evidence="2">The sequence shown here is derived from an EMBL/GenBank/DDBJ whole genome shotgun (WGS) entry which is preliminary data.</text>
</comment>
<dbReference type="EMBL" id="JAAMPC010000017">
    <property type="protein sequence ID" value="KAG2247279.1"/>
    <property type="molecule type" value="Genomic_DNA"/>
</dbReference>
<evidence type="ECO:0000313" key="3">
    <source>
        <dbReference type="Proteomes" id="UP000886595"/>
    </source>
</evidence>
<name>A0A8X7P766_BRACI</name>
<reference evidence="2 3" key="1">
    <citation type="submission" date="2020-02" db="EMBL/GenBank/DDBJ databases">
        <authorList>
            <person name="Ma Q."/>
            <person name="Huang Y."/>
            <person name="Song X."/>
            <person name="Pei D."/>
        </authorList>
    </citation>
    <scope>NUCLEOTIDE SEQUENCE [LARGE SCALE GENOMIC DNA]</scope>
    <source>
        <strain evidence="2">Sxm20200214</strain>
        <tissue evidence="2">Leaf</tissue>
    </source>
</reference>
<protein>
    <submittedName>
        <fullName evidence="2">Uncharacterized protein</fullName>
    </submittedName>
</protein>
<sequence length="110" mass="12486">MVGLGSVNNVPRATAAYGAARHEDSQLWADLTAANTVISELRGKNVDNRIQIRGMTWMYDLIAETNLALAQMWQDVRQNMNLHPTPKEQEELERQAEHRSSQLRDNLNLS</sequence>
<evidence type="ECO:0000313" key="2">
    <source>
        <dbReference type="EMBL" id="KAG2247279.1"/>
    </source>
</evidence>
<feature type="region of interest" description="Disordered" evidence="1">
    <location>
        <begin position="80"/>
        <end position="110"/>
    </location>
</feature>
<keyword evidence="3" id="KW-1185">Reference proteome</keyword>
<gene>
    <name evidence="2" type="ORF">Bca52824_086907</name>
</gene>
<feature type="compositionally biased region" description="Basic and acidic residues" evidence="1">
    <location>
        <begin position="85"/>
        <end position="102"/>
    </location>
</feature>
<evidence type="ECO:0000256" key="1">
    <source>
        <dbReference type="SAM" id="MobiDB-lite"/>
    </source>
</evidence>